<reference evidence="2" key="1">
    <citation type="submission" date="2021-05" db="EMBL/GenBank/DDBJ databases">
        <authorList>
            <person name="Pietrasiak N."/>
            <person name="Ward R."/>
            <person name="Stajich J.E."/>
            <person name="Kurbessoian T."/>
        </authorList>
    </citation>
    <scope>NUCLEOTIDE SEQUENCE</scope>
    <source>
        <strain evidence="2">UHER 2000/2452</strain>
    </source>
</reference>
<dbReference type="InterPro" id="IPR027417">
    <property type="entry name" value="P-loop_NTPase"/>
</dbReference>
<evidence type="ECO:0000259" key="1">
    <source>
        <dbReference type="Pfam" id="PF01656"/>
    </source>
</evidence>
<protein>
    <submittedName>
        <fullName evidence="2">ParA family protein</fullName>
    </submittedName>
</protein>
<dbReference type="Pfam" id="PF01656">
    <property type="entry name" value="CbiA"/>
    <property type="match status" value="1"/>
</dbReference>
<evidence type="ECO:0000313" key="3">
    <source>
        <dbReference type="Proteomes" id="UP000757435"/>
    </source>
</evidence>
<evidence type="ECO:0000313" key="2">
    <source>
        <dbReference type="EMBL" id="MBW4662455.1"/>
    </source>
</evidence>
<dbReference type="CDD" id="cd02042">
    <property type="entry name" value="ParAB_family"/>
    <property type="match status" value="1"/>
</dbReference>
<gene>
    <name evidence="2" type="ORF">KME15_27730</name>
</gene>
<reference evidence="2" key="2">
    <citation type="journal article" date="2022" name="Microbiol. Resour. Announc.">
        <title>Metagenome Sequencing to Explore Phylogenomics of Terrestrial Cyanobacteria.</title>
        <authorList>
            <person name="Ward R.D."/>
            <person name="Stajich J.E."/>
            <person name="Johansen J.R."/>
            <person name="Huntemann M."/>
            <person name="Clum A."/>
            <person name="Foster B."/>
            <person name="Foster B."/>
            <person name="Roux S."/>
            <person name="Palaniappan K."/>
            <person name="Varghese N."/>
            <person name="Mukherjee S."/>
            <person name="Reddy T.B.K."/>
            <person name="Daum C."/>
            <person name="Copeland A."/>
            <person name="Chen I.A."/>
            <person name="Ivanova N.N."/>
            <person name="Kyrpides N.C."/>
            <person name="Shapiro N."/>
            <person name="Eloe-Fadrosh E.A."/>
            <person name="Pietrasiak N."/>
        </authorList>
    </citation>
    <scope>NUCLEOTIDE SEQUENCE</scope>
    <source>
        <strain evidence="2">UHER 2000/2452</strain>
    </source>
</reference>
<sequence length="196" mass="21373">MAILTLTGFKGGVGKTTSAICIACLLGSDTLLIDSDPNRSATLWARKGKLPFRVCDEKEAPKLLSRNQYKNIIIDTPARPAQDEIESLAKGCDLMILPTSPEPLAIAALAQIASSLPVGTQYRALLTMCPPSPQKDGREALDALQKQGLPVFERLIRRYKVYIKASDLGLPVASVPGSSVAWSDWKELYKELKEYV</sequence>
<dbReference type="InterPro" id="IPR050678">
    <property type="entry name" value="DNA_Partitioning_ATPase"/>
</dbReference>
<dbReference type="EMBL" id="JAHHHD010000077">
    <property type="protein sequence ID" value="MBW4662455.1"/>
    <property type="molecule type" value="Genomic_DNA"/>
</dbReference>
<name>A0A951QGN3_9CYAN</name>
<dbReference type="PANTHER" id="PTHR13696">
    <property type="entry name" value="P-LOOP CONTAINING NUCLEOSIDE TRIPHOSPHATE HYDROLASE"/>
    <property type="match status" value="1"/>
</dbReference>
<comment type="caution">
    <text evidence="2">The sequence shown here is derived from an EMBL/GenBank/DDBJ whole genome shotgun (WGS) entry which is preliminary data.</text>
</comment>
<proteinExistence type="predicted"/>
<organism evidence="2 3">
    <name type="scientific">Drouetiella hepatica Uher 2000/2452</name>
    <dbReference type="NCBI Taxonomy" id="904376"/>
    <lineage>
        <taxon>Bacteria</taxon>
        <taxon>Bacillati</taxon>
        <taxon>Cyanobacteriota</taxon>
        <taxon>Cyanophyceae</taxon>
        <taxon>Oculatellales</taxon>
        <taxon>Oculatellaceae</taxon>
        <taxon>Drouetiella</taxon>
    </lineage>
</organism>
<dbReference type="PIRSF" id="PIRSF009320">
    <property type="entry name" value="Nuc_binding_HP_1000"/>
    <property type="match status" value="1"/>
</dbReference>
<dbReference type="AlphaFoldDB" id="A0A951QGN3"/>
<feature type="domain" description="CobQ/CobB/MinD/ParA nucleotide binding" evidence="1">
    <location>
        <begin position="5"/>
        <end position="168"/>
    </location>
</feature>
<dbReference type="PANTHER" id="PTHR13696:SF96">
    <property type="entry name" value="COBQ_COBB_MIND_PARA NUCLEOTIDE BINDING DOMAIN-CONTAINING PROTEIN"/>
    <property type="match status" value="1"/>
</dbReference>
<dbReference type="Gene3D" id="3.40.50.300">
    <property type="entry name" value="P-loop containing nucleotide triphosphate hydrolases"/>
    <property type="match status" value="1"/>
</dbReference>
<dbReference type="SUPFAM" id="SSF52540">
    <property type="entry name" value="P-loop containing nucleoside triphosphate hydrolases"/>
    <property type="match status" value="1"/>
</dbReference>
<dbReference type="Proteomes" id="UP000757435">
    <property type="component" value="Unassembled WGS sequence"/>
</dbReference>
<accession>A0A951QGN3</accession>
<dbReference type="InterPro" id="IPR002586">
    <property type="entry name" value="CobQ/CobB/MinD/ParA_Nub-bd_dom"/>
</dbReference>